<evidence type="ECO:0000313" key="3">
    <source>
        <dbReference type="EMBL" id="KQJ92300.1"/>
    </source>
</evidence>
<organism evidence="3">
    <name type="scientific">Brachypodium distachyon</name>
    <name type="common">Purple false brome</name>
    <name type="synonym">Trachynia distachya</name>
    <dbReference type="NCBI Taxonomy" id="15368"/>
    <lineage>
        <taxon>Eukaryota</taxon>
        <taxon>Viridiplantae</taxon>
        <taxon>Streptophyta</taxon>
        <taxon>Embryophyta</taxon>
        <taxon>Tracheophyta</taxon>
        <taxon>Spermatophyta</taxon>
        <taxon>Magnoliopsida</taxon>
        <taxon>Liliopsida</taxon>
        <taxon>Poales</taxon>
        <taxon>Poaceae</taxon>
        <taxon>BOP clade</taxon>
        <taxon>Pooideae</taxon>
        <taxon>Stipodae</taxon>
        <taxon>Brachypodieae</taxon>
        <taxon>Brachypodium</taxon>
    </lineage>
</organism>
<dbReference type="EnsemblPlants" id="KQJ92300">
    <property type="protein sequence ID" value="KQJ92300"/>
    <property type="gene ID" value="BRADI_4g42744v3"/>
</dbReference>
<dbReference type="Gramene" id="KQJ92300">
    <property type="protein sequence ID" value="KQJ92300"/>
    <property type="gene ID" value="BRADI_4g42744v3"/>
</dbReference>
<dbReference type="STRING" id="15368.A0A0Q3F149"/>
<feature type="compositionally biased region" description="Basic and acidic residues" evidence="1">
    <location>
        <begin position="7"/>
        <end position="18"/>
    </location>
</feature>
<reference evidence="4" key="3">
    <citation type="submission" date="2018-08" db="UniProtKB">
        <authorList>
            <consortium name="EnsemblPlants"/>
        </authorList>
    </citation>
    <scope>IDENTIFICATION</scope>
    <source>
        <strain evidence="4">cv. Bd21</strain>
    </source>
</reference>
<reference evidence="3" key="2">
    <citation type="submission" date="2017-06" db="EMBL/GenBank/DDBJ databases">
        <title>WGS assembly of Brachypodium distachyon.</title>
        <authorList>
            <consortium name="The International Brachypodium Initiative"/>
            <person name="Lucas S."/>
            <person name="Harmon-Smith M."/>
            <person name="Lail K."/>
            <person name="Tice H."/>
            <person name="Grimwood J."/>
            <person name="Bruce D."/>
            <person name="Barry K."/>
            <person name="Shu S."/>
            <person name="Lindquist E."/>
            <person name="Wang M."/>
            <person name="Pitluck S."/>
            <person name="Vogel J.P."/>
            <person name="Garvin D.F."/>
            <person name="Mockler T.C."/>
            <person name="Schmutz J."/>
            <person name="Rokhsar D."/>
            <person name="Bevan M.W."/>
        </authorList>
    </citation>
    <scope>NUCLEOTIDE SEQUENCE</scope>
    <source>
        <strain evidence="3">Bd21</strain>
    </source>
</reference>
<dbReference type="ExpressionAtlas" id="A0A0Q3F149">
    <property type="expression patterns" value="baseline"/>
</dbReference>
<feature type="region of interest" description="Disordered" evidence="1">
    <location>
        <begin position="1"/>
        <end position="25"/>
    </location>
</feature>
<dbReference type="EMBL" id="CM000883">
    <property type="protein sequence ID" value="KQJ92300.1"/>
    <property type="molecule type" value="Genomic_DNA"/>
</dbReference>
<protein>
    <recommendedName>
        <fullName evidence="2">DUF6598 domain-containing protein</fullName>
    </recommendedName>
</protein>
<dbReference type="OrthoDB" id="664446at2759"/>
<evidence type="ECO:0000313" key="5">
    <source>
        <dbReference type="Proteomes" id="UP000008810"/>
    </source>
</evidence>
<evidence type="ECO:0000313" key="4">
    <source>
        <dbReference type="EnsemblPlants" id="KQJ92300"/>
    </source>
</evidence>
<dbReference type="PANTHER" id="PTHR33065">
    <property type="entry name" value="OS07G0486400 PROTEIN"/>
    <property type="match status" value="1"/>
</dbReference>
<name>A0A0Q3F149_BRADI</name>
<reference evidence="3 4" key="1">
    <citation type="journal article" date="2010" name="Nature">
        <title>Genome sequencing and analysis of the model grass Brachypodium distachyon.</title>
        <authorList>
            <consortium name="International Brachypodium Initiative"/>
        </authorList>
    </citation>
    <scope>NUCLEOTIDE SEQUENCE [LARGE SCALE GENOMIC DNA]</scope>
    <source>
        <strain evidence="3">Bd21</strain>
        <strain evidence="4">cv. Bd21</strain>
    </source>
</reference>
<evidence type="ECO:0000256" key="1">
    <source>
        <dbReference type="SAM" id="MobiDB-lite"/>
    </source>
</evidence>
<keyword evidence="5" id="KW-1185">Reference proteome</keyword>
<dbReference type="PANTHER" id="PTHR33065:SF19">
    <property type="entry name" value="OS11G0130700 PROTEIN"/>
    <property type="match status" value="1"/>
</dbReference>
<dbReference type="AlphaFoldDB" id="A0A0Q3F149"/>
<dbReference type="Proteomes" id="UP000008810">
    <property type="component" value="Chromosome 4"/>
</dbReference>
<feature type="domain" description="DUF6598" evidence="2">
    <location>
        <begin position="137"/>
        <end position="364"/>
    </location>
</feature>
<dbReference type="Pfam" id="PF20241">
    <property type="entry name" value="DUF6598"/>
    <property type="match status" value="1"/>
</dbReference>
<accession>A0A0Q3F149</accession>
<sequence>MASSSNGERKRARPDGRRRPSAATDEYIMIGPNEPFAIPPGMSREEAIRFFQEAEQAAKKVIALYGDGRPADGIPRASHLPNSCHRDGSIYTVNFGWHVDYCISDRTETQLEPMMLAEPTDCQPNRETCDFHFADPMMQIFSLKLAKISSGISPIQLYGYLAVRDIRDSGLNYIFNRSRDDPITINEGSLIEMTGPKRGIGMSCDVLIEYDMKIKKGGKEEEDLQLIDGVSDYSAVYNTSCKAFMNRIDGDGGSVDITLALIRRAVEAMIEVVVSEVYNEGFDLCLSSFVSGIGKEIQLFHGVVDEPCGLRRSVVAVALDTLMELKFKVCHGCGEIERCANFKAIKHGSVSQDIKFDQASISVKQEQVQAICQICRTRAQCSTAGKAGGRF</sequence>
<gene>
    <name evidence="4" type="primary">LOC100837604</name>
    <name evidence="3" type="ORF">BRADI_4g42744v3</name>
</gene>
<dbReference type="InterPro" id="IPR046533">
    <property type="entry name" value="DUF6598"/>
</dbReference>
<proteinExistence type="predicted"/>
<evidence type="ECO:0000259" key="2">
    <source>
        <dbReference type="Pfam" id="PF20241"/>
    </source>
</evidence>